<accession>Q23UJ3</accession>
<dbReference type="EMBL" id="GG662627">
    <property type="protein sequence ID" value="EAS00165.2"/>
    <property type="molecule type" value="Genomic_DNA"/>
</dbReference>
<dbReference type="Proteomes" id="UP000009168">
    <property type="component" value="Unassembled WGS sequence"/>
</dbReference>
<dbReference type="KEGG" id="tet:TTHERM_00935410"/>
<evidence type="ECO:0000313" key="1">
    <source>
        <dbReference type="EMBL" id="EAS00165.2"/>
    </source>
</evidence>
<dbReference type="InParanoid" id="Q23UJ3"/>
<keyword evidence="2" id="KW-1185">Reference proteome</keyword>
<evidence type="ECO:0000313" key="2">
    <source>
        <dbReference type="Proteomes" id="UP000009168"/>
    </source>
</evidence>
<proteinExistence type="predicted"/>
<organism evidence="1 2">
    <name type="scientific">Tetrahymena thermophila (strain SB210)</name>
    <dbReference type="NCBI Taxonomy" id="312017"/>
    <lineage>
        <taxon>Eukaryota</taxon>
        <taxon>Sar</taxon>
        <taxon>Alveolata</taxon>
        <taxon>Ciliophora</taxon>
        <taxon>Intramacronucleata</taxon>
        <taxon>Oligohymenophorea</taxon>
        <taxon>Hymenostomatida</taxon>
        <taxon>Tetrahymenina</taxon>
        <taxon>Tetrahymenidae</taxon>
        <taxon>Tetrahymena</taxon>
    </lineage>
</organism>
<gene>
    <name evidence="1" type="ORF">TTHERM_00935410</name>
</gene>
<dbReference type="GeneID" id="7846331"/>
<dbReference type="HOGENOM" id="CLU_1606040_0_0_1"/>
<sequence>MLKKKNYFKLLRRSIKVKKKQSPKQIDPKKQIKKLCQAKKQINKYCDSKQQIMKTYIYIQSRIKKWFESGKKNTKNQNCKIVEHTDQHIHENLFEQECVCLNQSKYTI</sequence>
<dbReference type="RefSeq" id="XP_001020410.2">
    <property type="nucleotide sequence ID" value="XM_001020410.2"/>
</dbReference>
<reference evidence="2" key="1">
    <citation type="journal article" date="2006" name="PLoS Biol.">
        <title>Macronuclear genome sequence of the ciliate Tetrahymena thermophila, a model eukaryote.</title>
        <authorList>
            <person name="Eisen J.A."/>
            <person name="Coyne R.S."/>
            <person name="Wu M."/>
            <person name="Wu D."/>
            <person name="Thiagarajan M."/>
            <person name="Wortman J.R."/>
            <person name="Badger J.H."/>
            <person name="Ren Q."/>
            <person name="Amedeo P."/>
            <person name="Jones K.M."/>
            <person name="Tallon L.J."/>
            <person name="Delcher A.L."/>
            <person name="Salzberg S.L."/>
            <person name="Silva J.C."/>
            <person name="Haas B.J."/>
            <person name="Majoros W.H."/>
            <person name="Farzad M."/>
            <person name="Carlton J.M."/>
            <person name="Smith R.K. Jr."/>
            <person name="Garg J."/>
            <person name="Pearlman R.E."/>
            <person name="Karrer K.M."/>
            <person name="Sun L."/>
            <person name="Manning G."/>
            <person name="Elde N.C."/>
            <person name="Turkewitz A.P."/>
            <person name="Asai D.J."/>
            <person name="Wilkes D.E."/>
            <person name="Wang Y."/>
            <person name="Cai H."/>
            <person name="Collins K."/>
            <person name="Stewart B.A."/>
            <person name="Lee S.R."/>
            <person name="Wilamowska K."/>
            <person name="Weinberg Z."/>
            <person name="Ruzzo W.L."/>
            <person name="Wloga D."/>
            <person name="Gaertig J."/>
            <person name="Frankel J."/>
            <person name="Tsao C.-C."/>
            <person name="Gorovsky M.A."/>
            <person name="Keeling P.J."/>
            <person name="Waller R.F."/>
            <person name="Patron N.J."/>
            <person name="Cherry J.M."/>
            <person name="Stover N.A."/>
            <person name="Krieger C.J."/>
            <person name="del Toro C."/>
            <person name="Ryder H.F."/>
            <person name="Williamson S.C."/>
            <person name="Barbeau R.A."/>
            <person name="Hamilton E.P."/>
            <person name="Orias E."/>
        </authorList>
    </citation>
    <scope>NUCLEOTIDE SEQUENCE [LARGE SCALE GENOMIC DNA]</scope>
    <source>
        <strain evidence="2">SB210</strain>
    </source>
</reference>
<protein>
    <submittedName>
        <fullName evidence="1">Uncharacterized protein</fullName>
    </submittedName>
</protein>
<dbReference type="AlphaFoldDB" id="Q23UJ3"/>
<name>Q23UJ3_TETTS</name>